<dbReference type="Gene3D" id="3.90.1150.30">
    <property type="match status" value="1"/>
</dbReference>
<protein>
    <submittedName>
        <fullName evidence="1">DNA-binding protein (MmcQ/YjbR family)</fullName>
    </submittedName>
</protein>
<evidence type="ECO:0000313" key="1">
    <source>
        <dbReference type="EMBL" id="MDQ0362342.1"/>
    </source>
</evidence>
<dbReference type="PANTHER" id="PTHR35145">
    <property type="entry name" value="CYTOPLASMIC PROTEIN-RELATED"/>
    <property type="match status" value="1"/>
</dbReference>
<accession>A0ABU0E607</accession>
<comment type="caution">
    <text evidence="1">The sequence shown here is derived from an EMBL/GenBank/DDBJ whole genome shotgun (WGS) entry which is preliminary data.</text>
</comment>
<dbReference type="InterPro" id="IPR038056">
    <property type="entry name" value="YjbR-like_sf"/>
</dbReference>
<dbReference type="InterPro" id="IPR058532">
    <property type="entry name" value="YjbR/MT2646/Rv2570-like"/>
</dbReference>
<reference evidence="1 2" key="1">
    <citation type="submission" date="2023-07" db="EMBL/GenBank/DDBJ databases">
        <title>Genomic Encyclopedia of Type Strains, Phase IV (KMG-IV): sequencing the most valuable type-strain genomes for metagenomic binning, comparative biology and taxonomic classification.</title>
        <authorList>
            <person name="Goeker M."/>
        </authorList>
    </citation>
    <scope>NUCLEOTIDE SEQUENCE [LARGE SCALE GENOMIC DNA]</scope>
    <source>
        <strain evidence="1 2">DSM 16784</strain>
    </source>
</reference>
<name>A0ABU0E607_9FIRM</name>
<dbReference type="EMBL" id="JAUSUR010000006">
    <property type="protein sequence ID" value="MDQ0362342.1"/>
    <property type="molecule type" value="Genomic_DNA"/>
</dbReference>
<organism evidence="1 2">
    <name type="scientific">Breznakia pachnodae</name>
    <dbReference type="NCBI Taxonomy" id="265178"/>
    <lineage>
        <taxon>Bacteria</taxon>
        <taxon>Bacillati</taxon>
        <taxon>Bacillota</taxon>
        <taxon>Erysipelotrichia</taxon>
        <taxon>Erysipelotrichales</taxon>
        <taxon>Erysipelotrichaceae</taxon>
        <taxon>Breznakia</taxon>
    </lineage>
</organism>
<dbReference type="SUPFAM" id="SSF142906">
    <property type="entry name" value="YjbR-like"/>
    <property type="match status" value="1"/>
</dbReference>
<gene>
    <name evidence="1" type="ORF">J2S15_003096</name>
</gene>
<dbReference type="GO" id="GO:0003677">
    <property type="term" value="F:DNA binding"/>
    <property type="evidence" value="ECO:0007669"/>
    <property type="project" value="UniProtKB-KW"/>
</dbReference>
<sequence length="222" mass="26361">MRIVKKELKNRKIEEELLVIYGFIKHNDVYEFQASLVDEQFTIVVTYANKEMITKVIDMNTNEEYVLVDISRASGEFLGVIRETYEERINDIIKNCTVEDIFKNEVTKEVIRYIETTYNGELEFLWKKTPNNAIFRHKENKKWYAALLTVKANKLGINNDELVEIIDLKNTPEEIEKIVDNELYYCGYHMNKKHWFTIVLDGSVPLETIYKFIDISYHLNQK</sequence>
<dbReference type="PANTHER" id="PTHR35145:SF1">
    <property type="entry name" value="CYTOPLASMIC PROTEIN"/>
    <property type="match status" value="1"/>
</dbReference>
<dbReference type="InterPro" id="IPR007351">
    <property type="entry name" value="YjbR"/>
</dbReference>
<dbReference type="Pfam" id="PF04237">
    <property type="entry name" value="YjbR"/>
    <property type="match status" value="1"/>
</dbReference>
<evidence type="ECO:0000313" key="2">
    <source>
        <dbReference type="Proteomes" id="UP001230220"/>
    </source>
</evidence>
<proteinExistence type="predicted"/>
<dbReference type="RefSeq" id="WP_307409875.1">
    <property type="nucleotide sequence ID" value="NZ_JAUSUR010000006.1"/>
</dbReference>
<dbReference type="Proteomes" id="UP001230220">
    <property type="component" value="Unassembled WGS sequence"/>
</dbReference>
<keyword evidence="2" id="KW-1185">Reference proteome</keyword>
<keyword evidence="1" id="KW-0238">DNA-binding</keyword>